<proteinExistence type="inferred from homology"/>
<dbReference type="GO" id="GO:0016779">
    <property type="term" value="F:nucleotidyltransferase activity"/>
    <property type="evidence" value="ECO:0007669"/>
    <property type="project" value="UniProtKB-KW"/>
</dbReference>
<dbReference type="GO" id="GO:0046872">
    <property type="term" value="F:metal ion binding"/>
    <property type="evidence" value="ECO:0007669"/>
    <property type="project" value="UniProtKB-KW"/>
</dbReference>
<accession>A0A4Q2RAX9</accession>
<dbReference type="OrthoDB" id="559450at2"/>
<evidence type="ECO:0000256" key="9">
    <source>
        <dbReference type="ARBA" id="ARBA00038276"/>
    </source>
</evidence>
<dbReference type="InterPro" id="IPR043519">
    <property type="entry name" value="NT_sf"/>
</dbReference>
<reference evidence="11 12" key="2">
    <citation type="submission" date="2019-02" db="EMBL/GenBank/DDBJ databases">
        <title>'Lichenibacterium ramalinii' gen. nov. sp. nov., 'Lichenibacterium minor' gen. nov. sp. nov.</title>
        <authorList>
            <person name="Pankratov T."/>
        </authorList>
    </citation>
    <scope>NUCLEOTIDE SEQUENCE [LARGE SCALE GENOMIC DNA]</scope>
    <source>
        <strain evidence="11 12">RmlP001</strain>
    </source>
</reference>
<dbReference type="CDD" id="cd05403">
    <property type="entry name" value="NT_KNTase_like"/>
    <property type="match status" value="1"/>
</dbReference>
<reference evidence="11 12" key="1">
    <citation type="submission" date="2018-09" db="EMBL/GenBank/DDBJ databases">
        <authorList>
            <person name="Grouzdev D.S."/>
            <person name="Krutkina M.S."/>
        </authorList>
    </citation>
    <scope>NUCLEOTIDE SEQUENCE [LARGE SCALE GENOMIC DNA]</scope>
    <source>
        <strain evidence="11 12">RmlP001</strain>
    </source>
</reference>
<evidence type="ECO:0000256" key="2">
    <source>
        <dbReference type="ARBA" id="ARBA00022649"/>
    </source>
</evidence>
<evidence type="ECO:0000256" key="4">
    <source>
        <dbReference type="ARBA" id="ARBA00022695"/>
    </source>
</evidence>
<dbReference type="GO" id="GO:0005524">
    <property type="term" value="F:ATP binding"/>
    <property type="evidence" value="ECO:0007669"/>
    <property type="project" value="UniProtKB-KW"/>
</dbReference>
<keyword evidence="8" id="KW-0460">Magnesium</keyword>
<evidence type="ECO:0000256" key="8">
    <source>
        <dbReference type="ARBA" id="ARBA00022842"/>
    </source>
</evidence>
<sequence length="98" mass="10637">MDRDGIIARLRDAEGVLRRRGVNHAALFGSAARGEADADSDIDILVDLDPEVVRTVFDYAGLKGFIADMFDGCVDVVDREGLKPHVRPSAMADAVYAF</sequence>
<name>A0A4Q2RAX9_9HYPH</name>
<dbReference type="AlphaFoldDB" id="A0A4Q2RAX9"/>
<evidence type="ECO:0000256" key="7">
    <source>
        <dbReference type="ARBA" id="ARBA00022840"/>
    </source>
</evidence>
<evidence type="ECO:0000256" key="3">
    <source>
        <dbReference type="ARBA" id="ARBA00022679"/>
    </source>
</evidence>
<dbReference type="SUPFAM" id="SSF81301">
    <property type="entry name" value="Nucleotidyltransferase"/>
    <property type="match status" value="1"/>
</dbReference>
<keyword evidence="3" id="KW-0808">Transferase</keyword>
<dbReference type="Gene3D" id="3.30.460.10">
    <property type="entry name" value="Beta Polymerase, domain 2"/>
    <property type="match status" value="1"/>
</dbReference>
<evidence type="ECO:0000256" key="5">
    <source>
        <dbReference type="ARBA" id="ARBA00022723"/>
    </source>
</evidence>
<evidence type="ECO:0000313" key="11">
    <source>
        <dbReference type="EMBL" id="RYB03113.1"/>
    </source>
</evidence>
<feature type="domain" description="Polymerase nucleotidyl transferase" evidence="10">
    <location>
        <begin position="16"/>
        <end position="96"/>
    </location>
</feature>
<keyword evidence="2" id="KW-1277">Toxin-antitoxin system</keyword>
<keyword evidence="12" id="KW-1185">Reference proteome</keyword>
<evidence type="ECO:0000256" key="6">
    <source>
        <dbReference type="ARBA" id="ARBA00022741"/>
    </source>
</evidence>
<dbReference type="PANTHER" id="PTHR33571:SF12">
    <property type="entry name" value="BSL3053 PROTEIN"/>
    <property type="match status" value="1"/>
</dbReference>
<evidence type="ECO:0000256" key="1">
    <source>
        <dbReference type="ARBA" id="ARBA00001946"/>
    </source>
</evidence>
<keyword evidence="6" id="KW-0547">Nucleotide-binding</keyword>
<keyword evidence="4" id="KW-0548">Nucleotidyltransferase</keyword>
<evidence type="ECO:0000259" key="10">
    <source>
        <dbReference type="Pfam" id="PF01909"/>
    </source>
</evidence>
<dbReference type="InterPro" id="IPR052038">
    <property type="entry name" value="Type-VII_TA_antitoxin"/>
</dbReference>
<evidence type="ECO:0000313" key="12">
    <source>
        <dbReference type="Proteomes" id="UP000289411"/>
    </source>
</evidence>
<dbReference type="Proteomes" id="UP000289411">
    <property type="component" value="Unassembled WGS sequence"/>
</dbReference>
<organism evidence="11 12">
    <name type="scientific">Lichenibacterium ramalinae</name>
    <dbReference type="NCBI Taxonomy" id="2316527"/>
    <lineage>
        <taxon>Bacteria</taxon>
        <taxon>Pseudomonadati</taxon>
        <taxon>Pseudomonadota</taxon>
        <taxon>Alphaproteobacteria</taxon>
        <taxon>Hyphomicrobiales</taxon>
        <taxon>Lichenihabitantaceae</taxon>
        <taxon>Lichenibacterium</taxon>
    </lineage>
</organism>
<dbReference type="PANTHER" id="PTHR33571">
    <property type="entry name" value="SSL8005 PROTEIN"/>
    <property type="match status" value="1"/>
</dbReference>
<comment type="caution">
    <text evidence="11">The sequence shown here is derived from an EMBL/GenBank/DDBJ whole genome shotgun (WGS) entry which is preliminary data.</text>
</comment>
<keyword evidence="5" id="KW-0479">Metal-binding</keyword>
<comment type="similarity">
    <text evidence="9">Belongs to the MntA antitoxin family.</text>
</comment>
<keyword evidence="7" id="KW-0067">ATP-binding</keyword>
<dbReference type="Pfam" id="PF01909">
    <property type="entry name" value="NTP_transf_2"/>
    <property type="match status" value="1"/>
</dbReference>
<gene>
    <name evidence="11" type="ORF">D3272_18810</name>
</gene>
<protein>
    <submittedName>
        <fullName evidence="11">DNA polymerase III subunit beta</fullName>
    </submittedName>
</protein>
<comment type="cofactor">
    <cofactor evidence="1">
        <name>Mg(2+)</name>
        <dbReference type="ChEBI" id="CHEBI:18420"/>
    </cofactor>
</comment>
<dbReference type="InterPro" id="IPR002934">
    <property type="entry name" value="Polymerase_NTP_transf_dom"/>
</dbReference>
<dbReference type="EMBL" id="QYBC01000016">
    <property type="protein sequence ID" value="RYB03113.1"/>
    <property type="molecule type" value="Genomic_DNA"/>
</dbReference>
<dbReference type="RefSeq" id="WP_129220751.1">
    <property type="nucleotide sequence ID" value="NZ_QYBC01000016.1"/>
</dbReference>